<feature type="compositionally biased region" description="Basic and acidic residues" evidence="1">
    <location>
        <begin position="80"/>
        <end position="96"/>
    </location>
</feature>
<sequence>MNARSWRASERKRPATLGDHEGKTSRTTTMTMPVGRVDPPSTQDLDGPPLPLDPLPLLDLARGEWLAKTKKWGGGDDAVEERKGSADQRRGYRRALDPSGSGGGAQAAAVLGGARAERRASSRTRLQKADGRSGGGSFKSCIGKSFIGKPLAWIRRGAVAVERVDPTVAETTTSRASKSAVPVRQQRHVQYRTTRAGDAAHPQPRSAPEAVGVDLAVVADDHLLALQLAVHRLHLGLRRERPRQVAPVPHHQADALHQPTAPRVGVVVVEHPHLHRGRRPSDEHGAELAVGQDDVSRSCQVFFLATVGRRRLH</sequence>
<dbReference type="Gramene" id="OPUNC03G18350.1">
    <property type="protein sequence ID" value="OPUNC03G18350.1"/>
    <property type="gene ID" value="OPUNC03G18350"/>
</dbReference>
<feature type="region of interest" description="Disordered" evidence="1">
    <location>
        <begin position="71"/>
        <end position="136"/>
    </location>
</feature>
<evidence type="ECO:0000313" key="2">
    <source>
        <dbReference type="EnsemblPlants" id="OPUNC03G18350.1"/>
    </source>
</evidence>
<organism evidence="2">
    <name type="scientific">Oryza punctata</name>
    <name type="common">Red rice</name>
    <dbReference type="NCBI Taxonomy" id="4537"/>
    <lineage>
        <taxon>Eukaryota</taxon>
        <taxon>Viridiplantae</taxon>
        <taxon>Streptophyta</taxon>
        <taxon>Embryophyta</taxon>
        <taxon>Tracheophyta</taxon>
        <taxon>Spermatophyta</taxon>
        <taxon>Magnoliopsida</taxon>
        <taxon>Liliopsida</taxon>
        <taxon>Poales</taxon>
        <taxon>Poaceae</taxon>
        <taxon>BOP clade</taxon>
        <taxon>Oryzoideae</taxon>
        <taxon>Oryzeae</taxon>
        <taxon>Oryzinae</taxon>
        <taxon>Oryza</taxon>
    </lineage>
</organism>
<evidence type="ECO:0000256" key="1">
    <source>
        <dbReference type="SAM" id="MobiDB-lite"/>
    </source>
</evidence>
<dbReference type="AlphaFoldDB" id="A0A0E0KED0"/>
<keyword evidence="3" id="KW-1185">Reference proteome</keyword>
<protein>
    <submittedName>
        <fullName evidence="2">Uncharacterized protein</fullName>
    </submittedName>
</protein>
<name>A0A0E0KED0_ORYPU</name>
<accession>A0A0E0KED0</accession>
<proteinExistence type="predicted"/>
<evidence type="ECO:0000313" key="3">
    <source>
        <dbReference type="Proteomes" id="UP000026962"/>
    </source>
</evidence>
<feature type="region of interest" description="Disordered" evidence="1">
    <location>
        <begin position="1"/>
        <end position="51"/>
    </location>
</feature>
<reference evidence="2" key="2">
    <citation type="submission" date="2018-05" db="EMBL/GenBank/DDBJ databases">
        <title>OpunRS2 (Oryza punctata Reference Sequence Version 2).</title>
        <authorList>
            <person name="Zhang J."/>
            <person name="Kudrna D."/>
            <person name="Lee S."/>
            <person name="Talag J."/>
            <person name="Welchert J."/>
            <person name="Wing R.A."/>
        </authorList>
    </citation>
    <scope>NUCLEOTIDE SEQUENCE [LARGE SCALE GENOMIC DNA]</scope>
</reference>
<feature type="compositionally biased region" description="Basic and acidic residues" evidence="1">
    <location>
        <begin position="7"/>
        <end position="24"/>
    </location>
</feature>
<dbReference type="Proteomes" id="UP000026962">
    <property type="component" value="Chromosome 3"/>
</dbReference>
<reference evidence="2" key="1">
    <citation type="submission" date="2015-04" db="UniProtKB">
        <authorList>
            <consortium name="EnsemblPlants"/>
        </authorList>
    </citation>
    <scope>IDENTIFICATION</scope>
</reference>
<dbReference type="EnsemblPlants" id="OPUNC03G18350.1">
    <property type="protein sequence ID" value="OPUNC03G18350.1"/>
    <property type="gene ID" value="OPUNC03G18350"/>
</dbReference>
<dbReference type="HOGENOM" id="CLU_889607_0_0_1"/>